<dbReference type="Pfam" id="PF03030">
    <property type="entry name" value="H_PPase"/>
    <property type="match status" value="1"/>
</dbReference>
<keyword evidence="7 9" id="KW-0406">Ion transport</keyword>
<feature type="transmembrane region" description="Helical" evidence="9">
    <location>
        <begin position="373"/>
        <end position="394"/>
    </location>
</feature>
<comment type="subcellular location">
    <subcellularLocation>
        <location evidence="9">Cell membrane</location>
        <topology evidence="9">Multi-pass membrane protein</topology>
    </subcellularLocation>
    <subcellularLocation>
        <location evidence="1">Endomembrane system</location>
        <topology evidence="1">Multi-pass membrane protein</topology>
    </subcellularLocation>
</comment>
<feature type="site" description="Determinant of potassium dependence" evidence="9">
    <location>
        <position position="434"/>
    </location>
</feature>
<feature type="transmembrane region" description="Helical" evidence="9">
    <location>
        <begin position="563"/>
        <end position="582"/>
    </location>
</feature>
<dbReference type="GO" id="GO:0012505">
    <property type="term" value="C:endomembrane system"/>
    <property type="evidence" value="ECO:0007669"/>
    <property type="project" value="UniProtKB-SubCell"/>
</dbReference>
<feature type="transmembrane region" description="Helical" evidence="9">
    <location>
        <begin position="6"/>
        <end position="23"/>
    </location>
</feature>
<proteinExistence type="inferred from homology"/>
<dbReference type="NCBIfam" id="NF001957">
    <property type="entry name" value="PRK00733.3-2"/>
    <property type="match status" value="1"/>
</dbReference>
<dbReference type="Proteomes" id="UP000555828">
    <property type="component" value="Unassembled WGS sequence"/>
</dbReference>
<evidence type="ECO:0000256" key="4">
    <source>
        <dbReference type="ARBA" id="ARBA00022842"/>
    </source>
</evidence>
<keyword evidence="6 9" id="KW-1133">Transmembrane helix</keyword>
<dbReference type="EC" id="7.2.3.1" evidence="9"/>
<keyword evidence="10" id="KW-0378">Hydrolase</keyword>
<feature type="transmembrane region" description="Helical" evidence="9">
    <location>
        <begin position="276"/>
        <end position="297"/>
    </location>
</feature>
<keyword evidence="5 9" id="KW-1278">Translocase</keyword>
<dbReference type="HAMAP" id="MF_01129">
    <property type="entry name" value="PPase_energized_pump"/>
    <property type="match status" value="1"/>
</dbReference>
<keyword evidence="9" id="KW-1003">Cell membrane</keyword>
<comment type="cofactor">
    <cofactor evidence="9">
        <name>Mg(2+)</name>
        <dbReference type="ChEBI" id="CHEBI:18420"/>
    </cofactor>
</comment>
<feature type="transmembrane region" description="Helical" evidence="9">
    <location>
        <begin position="75"/>
        <end position="95"/>
    </location>
</feature>
<feature type="transmembrane region" description="Helical" evidence="9">
    <location>
        <begin position="51"/>
        <end position="69"/>
    </location>
</feature>
<dbReference type="RefSeq" id="WP_184619841.1">
    <property type="nucleotide sequence ID" value="NZ_JACHEX010000005.1"/>
</dbReference>
<evidence type="ECO:0000256" key="1">
    <source>
        <dbReference type="ARBA" id="ARBA00004127"/>
    </source>
</evidence>
<feature type="transmembrane region" description="Helical" evidence="9">
    <location>
        <begin position="116"/>
        <end position="142"/>
    </location>
</feature>
<dbReference type="GO" id="GO:0000287">
    <property type="term" value="F:magnesium ion binding"/>
    <property type="evidence" value="ECO:0007669"/>
    <property type="project" value="UniProtKB-UniRule"/>
</dbReference>
<evidence type="ECO:0000313" key="10">
    <source>
        <dbReference type="EMBL" id="MBB6063247.1"/>
    </source>
</evidence>
<dbReference type="NCBIfam" id="NF001960">
    <property type="entry name" value="PRK00733.3-5"/>
    <property type="match status" value="1"/>
</dbReference>
<keyword evidence="4 9" id="KW-0460">Magnesium</keyword>
<dbReference type="InterPro" id="IPR004131">
    <property type="entry name" value="PPase-energised_H-pump"/>
</dbReference>
<dbReference type="GO" id="GO:0006814">
    <property type="term" value="P:sodium ion transport"/>
    <property type="evidence" value="ECO:0007669"/>
    <property type="project" value="UniProtKB-UniRule"/>
</dbReference>
<feature type="transmembrane region" description="Helical" evidence="9">
    <location>
        <begin position="148"/>
        <end position="165"/>
    </location>
</feature>
<evidence type="ECO:0000256" key="6">
    <source>
        <dbReference type="ARBA" id="ARBA00022989"/>
    </source>
</evidence>
<evidence type="ECO:0000256" key="9">
    <source>
        <dbReference type="HAMAP-Rule" id="MF_01129"/>
    </source>
</evidence>
<comment type="caution">
    <text evidence="9">Lacks conserved residue(s) required for the propagation of feature annotation.</text>
</comment>
<comment type="subunit">
    <text evidence="9">Homodimer.</text>
</comment>
<evidence type="ECO:0000256" key="3">
    <source>
        <dbReference type="ARBA" id="ARBA00022692"/>
    </source>
</evidence>
<dbReference type="GO" id="GO:0009678">
    <property type="term" value="F:diphosphate hydrolysis-driven proton transmembrane transporter activity"/>
    <property type="evidence" value="ECO:0007669"/>
    <property type="project" value="UniProtKB-UniRule"/>
</dbReference>
<dbReference type="EMBL" id="JACHEX010000005">
    <property type="protein sequence ID" value="MBB6063247.1"/>
    <property type="molecule type" value="Genomic_DNA"/>
</dbReference>
<keyword evidence="3 9" id="KW-0812">Transmembrane</keyword>
<dbReference type="GO" id="GO:0004427">
    <property type="term" value="F:inorganic diphosphate phosphatase activity"/>
    <property type="evidence" value="ECO:0007669"/>
    <property type="project" value="UniProtKB-UniRule"/>
</dbReference>
<keyword evidence="11" id="KW-1185">Reference proteome</keyword>
<evidence type="ECO:0000256" key="8">
    <source>
        <dbReference type="ARBA" id="ARBA00023136"/>
    </source>
</evidence>
<keyword evidence="9" id="KW-0915">Sodium</keyword>
<evidence type="ECO:0000313" key="11">
    <source>
        <dbReference type="Proteomes" id="UP000555828"/>
    </source>
</evidence>
<feature type="transmembrane region" description="Helical" evidence="9">
    <location>
        <begin position="303"/>
        <end position="324"/>
    </location>
</feature>
<comment type="catalytic activity">
    <reaction evidence="9">
        <text>Na(+)(in) + diphosphate + H2O = Na(+)(out) + 2 phosphate + H(+)</text>
        <dbReference type="Rhea" id="RHEA:57884"/>
        <dbReference type="ChEBI" id="CHEBI:15377"/>
        <dbReference type="ChEBI" id="CHEBI:15378"/>
        <dbReference type="ChEBI" id="CHEBI:29101"/>
        <dbReference type="ChEBI" id="CHEBI:33019"/>
        <dbReference type="ChEBI" id="CHEBI:43474"/>
        <dbReference type="EC" id="7.2.3.1"/>
    </reaction>
</comment>
<feature type="transmembrane region" description="Helical" evidence="9">
    <location>
        <begin position="630"/>
        <end position="646"/>
    </location>
</feature>
<accession>A0A841GLH2</accession>
<feature type="transmembrane region" description="Helical" evidence="9">
    <location>
        <begin position="344"/>
        <end position="367"/>
    </location>
</feature>
<evidence type="ECO:0000256" key="7">
    <source>
        <dbReference type="ARBA" id="ARBA00023065"/>
    </source>
</evidence>
<gene>
    <name evidence="9" type="primary">hppA</name>
    <name evidence="10" type="ORF">HNP65_001711</name>
</gene>
<organism evidence="10 11">
    <name type="scientific">Thermosipho japonicus</name>
    <dbReference type="NCBI Taxonomy" id="90323"/>
    <lineage>
        <taxon>Bacteria</taxon>
        <taxon>Thermotogati</taxon>
        <taxon>Thermotogota</taxon>
        <taxon>Thermotogae</taxon>
        <taxon>Thermotogales</taxon>
        <taxon>Fervidobacteriaceae</taxon>
        <taxon>Thermosipho</taxon>
    </lineage>
</organism>
<dbReference type="GO" id="GO:0030955">
    <property type="term" value="F:potassium ion binding"/>
    <property type="evidence" value="ECO:0007669"/>
    <property type="project" value="UniProtKB-UniRule"/>
</dbReference>
<keyword evidence="9" id="KW-0630">Potassium</keyword>
<dbReference type="PIRSF" id="PIRSF001265">
    <property type="entry name" value="H+-PPase"/>
    <property type="match status" value="1"/>
</dbReference>
<feature type="transmembrane region" description="Helical" evidence="9">
    <location>
        <begin position="220"/>
        <end position="237"/>
    </location>
</feature>
<comment type="similarity">
    <text evidence="9">Belongs to the H(+)-translocating pyrophosphatase (TC 3.A.10) family. K(+)-stimulated subfamily.</text>
</comment>
<keyword evidence="2 9" id="KW-0813">Transport</keyword>
<comment type="function">
    <text evidence="9">Sodium pump that utilizes the energy of pyrophosphate hydrolysis as the driving force for Na(+) movement across the membrane.</text>
</comment>
<sequence length="648" mass="67720">MAYFLITGAISVVFILILAFKILEKSSGNERTTQLSEIIQKGAKSFLLQEYKVFFPVIFALAIFFYFIVGIKASIALLIGSAFSVLAGYFGMAIATRANARTAWAATKSLGEALSVSFSGGAVMGLTVSTLGILGLSLTYYVTKDIELISYYSLGASFVALFARVGGGIYTKAADVGADIVGKTEANLPEDDPRNPAVIADNVGDNVGDVAGMGADLYESYVGSIFSAIVLGSLFFGEKGFTSVVFVVIFGLLSSLVGIVTTLLRAKKSADPAKTLRFGTIFAGVLTLTATFVYSYLVNWLNIFYVVFFGVFVGLLIGLITEWYTSGKKVENLAKTSTMGPANVIISGTALGMESTFIITLLIALAVVLSYKILGLFGVALSGVGMLSTLGISLSVDAYGPIADNAGGIAQMAGLDPKVRDITDSLDAVGNTTAAMGKGFAIGSAALTALALFANFSAISNVSSVDLSNPYLFLGALIGGMLPFFFSALTMHAVGDAADDMVEEIRRQIKEIPGILSGESTPDYQKCIQIATKGALKKMVLPAVLAILSPTLLYFLFGSIGVGGLLIGATVSGVMLAIFMANSGGAWDNAKKFVEEGHFGGKGSFAHKATVVGDTVGDPYKDTSGPSINILIKLMAITSIVLMTIVRG</sequence>
<reference evidence="10 11" key="1">
    <citation type="submission" date="2020-08" db="EMBL/GenBank/DDBJ databases">
        <title>Genomic Encyclopedia of Type Strains, Phase IV (KMG-IV): sequencing the most valuable type-strain genomes for metagenomic binning, comparative biology and taxonomic classification.</title>
        <authorList>
            <person name="Goeker M."/>
        </authorList>
    </citation>
    <scope>NUCLEOTIDE SEQUENCE [LARGE SCALE GENOMIC DNA]</scope>
    <source>
        <strain evidence="10 11">DSM 13481</strain>
    </source>
</reference>
<comment type="activity regulation">
    <text evidence="9">Requires K(+) for maximal activity.</text>
</comment>
<evidence type="ECO:0000256" key="2">
    <source>
        <dbReference type="ARBA" id="ARBA00022448"/>
    </source>
</evidence>
<feature type="transmembrane region" description="Helical" evidence="9">
    <location>
        <begin position="440"/>
        <end position="459"/>
    </location>
</feature>
<evidence type="ECO:0000256" key="5">
    <source>
        <dbReference type="ARBA" id="ARBA00022967"/>
    </source>
</evidence>
<keyword evidence="9" id="KW-0739">Sodium transport</keyword>
<dbReference type="GO" id="GO:0005886">
    <property type="term" value="C:plasma membrane"/>
    <property type="evidence" value="ECO:0007669"/>
    <property type="project" value="UniProtKB-SubCell"/>
</dbReference>
<feature type="transmembrane region" description="Helical" evidence="9">
    <location>
        <begin position="243"/>
        <end position="264"/>
    </location>
</feature>
<name>A0A841GLH2_9BACT</name>
<feature type="transmembrane region" description="Helical" evidence="9">
    <location>
        <begin position="471"/>
        <end position="491"/>
    </location>
</feature>
<dbReference type="NCBIfam" id="TIGR01104">
    <property type="entry name" value="V_PPase"/>
    <property type="match status" value="1"/>
</dbReference>
<dbReference type="PANTHER" id="PTHR31998">
    <property type="entry name" value="K(+)-INSENSITIVE PYROPHOSPHATE-ENERGIZED PROTON PUMP"/>
    <property type="match status" value="1"/>
</dbReference>
<dbReference type="AlphaFoldDB" id="A0A841GLH2"/>
<protein>
    <recommendedName>
        <fullName evidence="9">Putative K(+)-stimulated pyrophosphate-energized sodium pump</fullName>
        <ecNumber evidence="9">7.2.3.1</ecNumber>
    </recommendedName>
    <alternativeName>
        <fullName evidence="9">Membrane-bound sodium-translocating pyrophosphatase</fullName>
    </alternativeName>
    <alternativeName>
        <fullName evidence="9">Pyrophosphate-energized inorganic pyrophosphatase</fullName>
        <shortName evidence="9">Na(+)-PPase</shortName>
    </alternativeName>
</protein>
<keyword evidence="8 9" id="KW-0472">Membrane</keyword>
<feature type="transmembrane region" description="Helical" evidence="9">
    <location>
        <begin position="539"/>
        <end position="557"/>
    </location>
</feature>
<comment type="caution">
    <text evidence="10">The sequence shown here is derived from an EMBL/GenBank/DDBJ whole genome shotgun (WGS) entry which is preliminary data.</text>
</comment>